<proteinExistence type="predicted"/>
<dbReference type="PANTHER" id="PTHR43016">
    <property type="entry name" value="PRESEQUENCE PROTEASE"/>
    <property type="match status" value="1"/>
</dbReference>
<dbReference type="SUPFAM" id="SSF63411">
    <property type="entry name" value="LuxS/MPP-like metallohydrolase"/>
    <property type="match status" value="2"/>
</dbReference>
<dbReference type="GO" id="GO:0046872">
    <property type="term" value="F:metal ion binding"/>
    <property type="evidence" value="ECO:0007669"/>
    <property type="project" value="InterPro"/>
</dbReference>
<reference evidence="2" key="1">
    <citation type="submission" date="2021-02" db="EMBL/GenBank/DDBJ databases">
        <title>Infant gut strain persistence is associated with maternal origin, phylogeny, and functional potential including surface adhesion and iron acquisition.</title>
        <authorList>
            <person name="Lou Y.C."/>
        </authorList>
    </citation>
    <scope>NUCLEOTIDE SEQUENCE</scope>
    <source>
        <strain evidence="2">L2_039_000G1_dasL2_039_000G1_concoct_11</strain>
    </source>
</reference>
<dbReference type="PANTHER" id="PTHR43016:SF13">
    <property type="entry name" value="PRESEQUENCE PROTEASE, MITOCHONDRIAL"/>
    <property type="match status" value="1"/>
</dbReference>
<dbReference type="AlphaFoldDB" id="A0A943Z8F5"/>
<dbReference type="SMART" id="SM01264">
    <property type="entry name" value="M16C_associated"/>
    <property type="match status" value="1"/>
</dbReference>
<feature type="domain" description="Peptidase M16C associated" evidence="1">
    <location>
        <begin position="1"/>
        <end position="141"/>
    </location>
</feature>
<dbReference type="GO" id="GO:0004222">
    <property type="term" value="F:metalloendopeptidase activity"/>
    <property type="evidence" value="ECO:0007669"/>
    <property type="project" value="TreeGrafter"/>
</dbReference>
<feature type="non-terminal residue" evidence="2">
    <location>
        <position position="1"/>
    </location>
</feature>
<dbReference type="Pfam" id="PF08367">
    <property type="entry name" value="M16C_assoc"/>
    <property type="match status" value="1"/>
</dbReference>
<dbReference type="InterPro" id="IPR055130">
    <property type="entry name" value="PreP_C"/>
</dbReference>
<name>A0A943Z8F5_9ACTN</name>
<evidence type="ECO:0000313" key="2">
    <source>
        <dbReference type="EMBL" id="MBS6941704.1"/>
    </source>
</evidence>
<dbReference type="InterPro" id="IPR013578">
    <property type="entry name" value="Peptidase_M16C_assoc"/>
</dbReference>
<dbReference type="EMBL" id="JAGZSV010000272">
    <property type="protein sequence ID" value="MBS6941704.1"/>
    <property type="molecule type" value="Genomic_DNA"/>
</dbReference>
<evidence type="ECO:0000259" key="1">
    <source>
        <dbReference type="SMART" id="SM01264"/>
    </source>
</evidence>
<evidence type="ECO:0000313" key="3">
    <source>
        <dbReference type="Proteomes" id="UP000727506"/>
    </source>
</evidence>
<dbReference type="Pfam" id="PF22516">
    <property type="entry name" value="PreP_C"/>
    <property type="match status" value="1"/>
</dbReference>
<dbReference type="Gene3D" id="3.30.830.10">
    <property type="entry name" value="Metalloenzyme, LuxS/M16 peptidase-like"/>
    <property type="match status" value="2"/>
</dbReference>
<organism evidence="2 3">
    <name type="scientific">Slackia piriformis</name>
    <dbReference type="NCBI Taxonomy" id="626934"/>
    <lineage>
        <taxon>Bacteria</taxon>
        <taxon>Bacillati</taxon>
        <taxon>Actinomycetota</taxon>
        <taxon>Coriobacteriia</taxon>
        <taxon>Eggerthellales</taxon>
        <taxon>Eggerthellaceae</taxon>
        <taxon>Slackia</taxon>
    </lineage>
</organism>
<dbReference type="Proteomes" id="UP000727506">
    <property type="component" value="Unassembled WGS sequence"/>
</dbReference>
<sequence>LPYVTLLGMLLARLGTARRTAADLDVHMRTHLGSLRFFADAFADEADPSKVGLKMTVAASALTEELEYLADIPREVWAETSFDDASKIRDILIQRRIAMEQSFMGEGHVRAMNRLSSYAFKTGVLKEQMGGVDFYRFLCDAIEHFDERFDTLRARLSDVRDRIFTKRDVLASFTGSKDDLRRFWELAGDFGLPGERAFFDGRPQPFVLGEKIPQPEPKREAFVVPGDVCYVAKGADVHDASSFDGAWTVLSNALSFDYLWNEVRVKGGAYGVGFRRTPEGFGRFYSFRDPGVDATVARYDAAGEWLARFDPSEEEMEGYIVSTVAAHDAPVKPRQAARRQDAAFFCGKPADYRERLRGQKLASTPEKLRSYAEVLDRIARDGAMCAFGGEDVLRASKYDWNFVKLL</sequence>
<dbReference type="InterPro" id="IPR011249">
    <property type="entry name" value="Metalloenz_LuxS/M16"/>
</dbReference>
<protein>
    <submittedName>
        <fullName evidence="2">Peptidase M16</fullName>
    </submittedName>
</protein>
<dbReference type="GO" id="GO:0016485">
    <property type="term" value="P:protein processing"/>
    <property type="evidence" value="ECO:0007669"/>
    <property type="project" value="TreeGrafter"/>
</dbReference>
<comment type="caution">
    <text evidence="2">The sequence shown here is derived from an EMBL/GenBank/DDBJ whole genome shotgun (WGS) entry which is preliminary data.</text>
</comment>
<accession>A0A943Z8F5</accession>
<gene>
    <name evidence="2" type="ORF">KH142_09630</name>
</gene>